<feature type="binding site" evidence="15">
    <location>
        <position position="735"/>
    </location>
    <ligand>
        <name>Zn(2+)</name>
        <dbReference type="ChEBI" id="CHEBI:29105"/>
    </ligand>
</feature>
<dbReference type="Proteomes" id="UP001431783">
    <property type="component" value="Unassembled WGS sequence"/>
</dbReference>
<dbReference type="PROSITE" id="PS50860">
    <property type="entry name" value="AA_TRNA_LIGASE_II_ALA"/>
    <property type="match status" value="1"/>
</dbReference>
<feature type="binding site" evidence="15">
    <location>
        <position position="731"/>
    </location>
    <ligand>
        <name>Zn(2+)</name>
        <dbReference type="ChEBI" id="CHEBI:29105"/>
    </ligand>
</feature>
<dbReference type="InterPro" id="IPR050058">
    <property type="entry name" value="Ala-tRNA_ligase"/>
</dbReference>
<dbReference type="EMBL" id="JARQZJ010000001">
    <property type="protein sequence ID" value="KAK9869469.1"/>
    <property type="molecule type" value="Genomic_DNA"/>
</dbReference>
<comment type="catalytic activity">
    <reaction evidence="14 15">
        <text>tRNA(Ala) + L-alanine + ATP = L-alanyl-tRNA(Ala) + AMP + diphosphate</text>
        <dbReference type="Rhea" id="RHEA:12540"/>
        <dbReference type="Rhea" id="RHEA-COMP:9657"/>
        <dbReference type="Rhea" id="RHEA-COMP:9923"/>
        <dbReference type="ChEBI" id="CHEBI:30616"/>
        <dbReference type="ChEBI" id="CHEBI:33019"/>
        <dbReference type="ChEBI" id="CHEBI:57972"/>
        <dbReference type="ChEBI" id="CHEBI:78442"/>
        <dbReference type="ChEBI" id="CHEBI:78497"/>
        <dbReference type="ChEBI" id="CHEBI:456215"/>
        <dbReference type="EC" id="6.1.1.7"/>
    </reaction>
</comment>
<comment type="function">
    <text evidence="15">Catalyzes the attachment of alanine to tRNA(Ala) in a two-step reaction: alanine is first activated by ATP to form Ala-AMP and then transferred to the acceptor end of tRNA(Ala). Also edits incorrectly charged tRNA(Ala) via its editing domain.</text>
</comment>
<dbReference type="Pfam" id="PF07973">
    <property type="entry name" value="tRNA_SAD"/>
    <property type="match status" value="1"/>
</dbReference>
<comment type="caution">
    <text evidence="17">The sequence shown here is derived from an EMBL/GenBank/DDBJ whole genome shotgun (WGS) entry which is preliminary data.</text>
</comment>
<dbReference type="GO" id="GO:0006419">
    <property type="term" value="P:alanyl-tRNA aminoacylation"/>
    <property type="evidence" value="ECO:0007669"/>
    <property type="project" value="InterPro"/>
</dbReference>
<evidence type="ECO:0000256" key="12">
    <source>
        <dbReference type="ARBA" id="ARBA00023146"/>
    </source>
</evidence>
<dbReference type="InterPro" id="IPR045864">
    <property type="entry name" value="aa-tRNA-synth_II/BPL/LPL"/>
</dbReference>
<evidence type="ECO:0000256" key="8">
    <source>
        <dbReference type="ARBA" id="ARBA00022833"/>
    </source>
</evidence>
<sequence length="986" mass="112737">MAFNVGNVSKHINPDRTARIIRQKFMDYFVKDCGHQYVRSSPIVPFCDPTVAFVNAGMNQFKNIFTGNRNPKYRKVANSQKCVRVGGKHNDLNIVGTDGYHHTFFEMLGNWSFGDYFKVEACEMAWKMLVDVYKLPCSRLYVTYFKGDDKLGLEEDIETKEIWRSLGVTMDRIIPFGIRDNFWEMGDIGPCGPCTEIHYDHTGCLNRAQLVNKGLFDLTELWNIVFIQYYRNIDGTISLLPSKHVDTGMGFERLTAVLQNKISNYDTDNFSYLIKAIETNCANIKKYEGKYGEQDWNNLDTSFRTLADHSRMVTACLADGVIPEQNQKLRRILRKCFSLSENVFQKERGLLKELSNYVVDNLGHVYVEMEKNISQIHQIIDYEEEVYRDLKNNARSEWEKLLKDNKQLKSLDILDAPSLIPAYKDLQKIKPSKICGELAFKLYDTFGLDSYTIEKLAIALDIPFDTKGLDSELKKAKHKIKQQVIIKSSVLEELEKECIPKTDDSFKYNFEKVVDDYKFENIAVKVLKIVHHDELVKQIGPNTFCGLLLDKTNFYCESGGQISDKGKIEFDKAIFEVIEVENLNNYVLHKGFLTSKSGYNLCLNSTGMLSIDQENRLDIMRNHSAIHLLNSALKVLKGATCQKSSKVTGNFFNLDVSIFGPKLNNDDIQQLEKRINDIICEKIPVTTKEIDIQTFLELDDVITVPGEIYPEEKIRLIEIKHGKNLISREPCCGTHVSNTGDIGNFSIIKMKSLGRSTVSLHGVTGKKSELAVKNGYEITDEIKRFQKSIAENIDKPDVLDMAVATLRSKITSDIGDSYLIPVNVKQKCLEELNAISKQIKNIAKVTLNDFVDMEMQNVLDSKVQVSKSNKKYIIHYLRISMILENVPLQRATKVCKHIPVMVISYTDNTVQARCCVPKEFCNDNFSADKWMENTVASVFRSPLMVVKGQNEKLICNMKSKRINIQDWDLLLKKSMDTAKDFIENNL</sequence>
<dbReference type="InterPro" id="IPR009000">
    <property type="entry name" value="Transl_B-barrel_sf"/>
</dbReference>
<dbReference type="Gene3D" id="3.30.930.10">
    <property type="entry name" value="Bira Bifunctional Protein, Domain 2"/>
    <property type="match status" value="1"/>
</dbReference>
<dbReference type="PRINTS" id="PR00980">
    <property type="entry name" value="TRNASYNTHALA"/>
</dbReference>
<keyword evidence="7 15" id="KW-0547">Nucleotide-binding</keyword>
<keyword evidence="18" id="KW-1185">Reference proteome</keyword>
<evidence type="ECO:0000256" key="1">
    <source>
        <dbReference type="ARBA" id="ARBA00008429"/>
    </source>
</evidence>
<keyword evidence="11 15" id="KW-0648">Protein biosynthesis</keyword>
<dbReference type="InterPro" id="IPR018165">
    <property type="entry name" value="Ala-tRNA-synth_IIc_core"/>
</dbReference>
<name>A0AAW1TMI0_9CUCU</name>
<feature type="domain" description="Alanyl-transfer RNA synthetases family profile" evidence="16">
    <location>
        <begin position="16"/>
        <end position="774"/>
    </location>
</feature>
<evidence type="ECO:0000256" key="2">
    <source>
        <dbReference type="ARBA" id="ARBA00013168"/>
    </source>
</evidence>
<dbReference type="HAMAP" id="MF_00036_B">
    <property type="entry name" value="Ala_tRNA_synth_B"/>
    <property type="match status" value="1"/>
</dbReference>
<dbReference type="FunFam" id="3.30.930.10:FF:000011">
    <property type="entry name" value="Alanine--tRNA ligase, cytoplasmic"/>
    <property type="match status" value="1"/>
</dbReference>
<dbReference type="InterPro" id="IPR018163">
    <property type="entry name" value="Thr/Ala-tRNA-synth_IIc_edit"/>
</dbReference>
<keyword evidence="6 15" id="KW-0479">Metal-binding</keyword>
<accession>A0AAW1TMI0</accession>
<dbReference type="GO" id="GO:0008270">
    <property type="term" value="F:zinc ion binding"/>
    <property type="evidence" value="ECO:0007669"/>
    <property type="project" value="UniProtKB-UniRule"/>
</dbReference>
<keyword evidence="8 15" id="KW-0862">Zinc</keyword>
<feature type="binding site" evidence="15">
    <location>
        <position position="627"/>
    </location>
    <ligand>
        <name>Zn(2+)</name>
        <dbReference type="ChEBI" id="CHEBI:29105"/>
    </ligand>
</feature>
<evidence type="ECO:0000256" key="11">
    <source>
        <dbReference type="ARBA" id="ARBA00022917"/>
    </source>
</evidence>
<reference evidence="17 18" key="1">
    <citation type="submission" date="2023-03" db="EMBL/GenBank/DDBJ databases">
        <title>Genome insight into feeding habits of ladybird beetles.</title>
        <authorList>
            <person name="Li H.-S."/>
            <person name="Huang Y.-H."/>
            <person name="Pang H."/>
        </authorList>
    </citation>
    <scope>NUCLEOTIDE SEQUENCE [LARGE SCALE GENOMIC DNA]</scope>
    <source>
        <strain evidence="17">SYSU_2023b</strain>
        <tissue evidence="17">Whole body</tissue>
    </source>
</reference>
<dbReference type="InterPro" id="IPR012947">
    <property type="entry name" value="tRNA_SAD"/>
</dbReference>
<keyword evidence="10 15" id="KW-0694">RNA-binding</keyword>
<dbReference type="GO" id="GO:0004813">
    <property type="term" value="F:alanine-tRNA ligase activity"/>
    <property type="evidence" value="ECO:0007669"/>
    <property type="project" value="UniProtKB-UniRule"/>
</dbReference>
<proteinExistence type="inferred from homology"/>
<evidence type="ECO:0000259" key="16">
    <source>
        <dbReference type="PROSITE" id="PS50860"/>
    </source>
</evidence>
<evidence type="ECO:0000256" key="4">
    <source>
        <dbReference type="ARBA" id="ARBA00022555"/>
    </source>
</evidence>
<dbReference type="Gene3D" id="3.30.980.10">
    <property type="entry name" value="Threonyl-trna Synthetase, Chain A, domain 2"/>
    <property type="match status" value="1"/>
</dbReference>
<dbReference type="PANTHER" id="PTHR11777:SF9">
    <property type="entry name" value="ALANINE--TRNA LIGASE, CYTOPLASMIC"/>
    <property type="match status" value="1"/>
</dbReference>
<dbReference type="SMART" id="SM00863">
    <property type="entry name" value="tRNA_SAD"/>
    <property type="match status" value="1"/>
</dbReference>
<dbReference type="InterPro" id="IPR018164">
    <property type="entry name" value="Ala-tRNA-synth_IIc_N"/>
</dbReference>
<evidence type="ECO:0000256" key="6">
    <source>
        <dbReference type="ARBA" id="ARBA00022723"/>
    </source>
</evidence>
<dbReference type="SUPFAM" id="SSF50447">
    <property type="entry name" value="Translation proteins"/>
    <property type="match status" value="1"/>
</dbReference>
<evidence type="ECO:0000256" key="14">
    <source>
        <dbReference type="ARBA" id="ARBA00048300"/>
    </source>
</evidence>
<keyword evidence="4 15" id="KW-0820">tRNA-binding</keyword>
<evidence type="ECO:0000256" key="5">
    <source>
        <dbReference type="ARBA" id="ARBA00022598"/>
    </source>
</evidence>
<gene>
    <name evidence="17" type="ORF">WA026_003224</name>
</gene>
<dbReference type="NCBIfam" id="TIGR00344">
    <property type="entry name" value="alaS"/>
    <property type="match status" value="1"/>
</dbReference>
<evidence type="ECO:0000256" key="9">
    <source>
        <dbReference type="ARBA" id="ARBA00022840"/>
    </source>
</evidence>
<dbReference type="AlphaFoldDB" id="A0AAW1TMI0"/>
<dbReference type="GO" id="GO:0005739">
    <property type="term" value="C:mitochondrion"/>
    <property type="evidence" value="ECO:0007669"/>
    <property type="project" value="TreeGrafter"/>
</dbReference>
<keyword evidence="5 15" id="KW-0436">Ligase</keyword>
<evidence type="ECO:0000256" key="3">
    <source>
        <dbReference type="ARBA" id="ARBA00017959"/>
    </source>
</evidence>
<comment type="subunit">
    <text evidence="15">Monomer.</text>
</comment>
<dbReference type="GO" id="GO:0002161">
    <property type="term" value="F:aminoacyl-tRNA deacylase activity"/>
    <property type="evidence" value="ECO:0007669"/>
    <property type="project" value="TreeGrafter"/>
</dbReference>
<evidence type="ECO:0000256" key="7">
    <source>
        <dbReference type="ARBA" id="ARBA00022741"/>
    </source>
</evidence>
<dbReference type="InterPro" id="IPR023033">
    <property type="entry name" value="Ala_tRNA_ligase_euk/bac"/>
</dbReference>
<evidence type="ECO:0000313" key="18">
    <source>
        <dbReference type="Proteomes" id="UP001431783"/>
    </source>
</evidence>
<dbReference type="FunFam" id="3.30.980.10:FF:000004">
    <property type="entry name" value="Alanine--tRNA ligase, cytoplasmic"/>
    <property type="match status" value="1"/>
</dbReference>
<organism evidence="17 18">
    <name type="scientific">Henosepilachna vigintioctopunctata</name>
    <dbReference type="NCBI Taxonomy" id="420089"/>
    <lineage>
        <taxon>Eukaryota</taxon>
        <taxon>Metazoa</taxon>
        <taxon>Ecdysozoa</taxon>
        <taxon>Arthropoda</taxon>
        <taxon>Hexapoda</taxon>
        <taxon>Insecta</taxon>
        <taxon>Pterygota</taxon>
        <taxon>Neoptera</taxon>
        <taxon>Endopterygota</taxon>
        <taxon>Coleoptera</taxon>
        <taxon>Polyphaga</taxon>
        <taxon>Cucujiformia</taxon>
        <taxon>Coccinelloidea</taxon>
        <taxon>Coccinellidae</taxon>
        <taxon>Epilachninae</taxon>
        <taxon>Epilachnini</taxon>
        <taxon>Henosepilachna</taxon>
    </lineage>
</organism>
<dbReference type="SUPFAM" id="SSF101353">
    <property type="entry name" value="Putative anticodon-binding domain of alanyl-tRNA synthetase (AlaRS)"/>
    <property type="match status" value="1"/>
</dbReference>
<evidence type="ECO:0000256" key="10">
    <source>
        <dbReference type="ARBA" id="ARBA00022884"/>
    </source>
</evidence>
<dbReference type="GO" id="GO:0000049">
    <property type="term" value="F:tRNA binding"/>
    <property type="evidence" value="ECO:0007669"/>
    <property type="project" value="UniProtKB-KW"/>
</dbReference>
<keyword evidence="12 15" id="KW-0030">Aminoacyl-tRNA synthetase</keyword>
<dbReference type="SUPFAM" id="SSF55186">
    <property type="entry name" value="ThrRS/AlaRS common domain"/>
    <property type="match status" value="1"/>
</dbReference>
<comment type="cofactor">
    <cofactor evidence="15">
        <name>Zn(2+)</name>
        <dbReference type="ChEBI" id="CHEBI:29105"/>
    </cofactor>
    <text evidence="15">Binds 1 zinc ion per subunit.</text>
</comment>
<evidence type="ECO:0000313" key="17">
    <source>
        <dbReference type="EMBL" id="KAK9869469.1"/>
    </source>
</evidence>
<dbReference type="InterPro" id="IPR018162">
    <property type="entry name" value="Ala-tRNA-ligase_IIc_anticod-bd"/>
</dbReference>
<dbReference type="InterPro" id="IPR002318">
    <property type="entry name" value="Ala-tRNA-lgiase_IIc"/>
</dbReference>
<keyword evidence="9 15" id="KW-0067">ATP-binding</keyword>
<dbReference type="GO" id="GO:0005524">
    <property type="term" value="F:ATP binding"/>
    <property type="evidence" value="ECO:0007669"/>
    <property type="project" value="UniProtKB-UniRule"/>
</dbReference>
<dbReference type="Gene3D" id="2.40.30.130">
    <property type="match status" value="1"/>
</dbReference>
<comment type="domain">
    <text evidence="15">Consists of three domains; the N-terminal catalytic domain, the editing domain and the C-terminal C-Ala domain. The editing domain removes incorrectly charged amino acids, while the C-Ala domain, along with tRNA(Ala), serves as a bridge to cooperatively bring together the editing and aminoacylation centers thus stimulating deacylation of misacylated tRNAs.</text>
</comment>
<dbReference type="Pfam" id="PF01411">
    <property type="entry name" value="tRNA-synt_2c"/>
    <property type="match status" value="1"/>
</dbReference>
<protein>
    <recommendedName>
        <fullName evidence="3">Alanine--tRNA ligase</fullName>
        <ecNumber evidence="2">6.1.1.7</ecNumber>
    </recommendedName>
    <alternativeName>
        <fullName evidence="13">Alanyl-tRNA synthetase</fullName>
    </alternativeName>
</protein>
<feature type="binding site" evidence="15">
    <location>
        <position position="623"/>
    </location>
    <ligand>
        <name>Zn(2+)</name>
        <dbReference type="ChEBI" id="CHEBI:29105"/>
    </ligand>
</feature>
<dbReference type="EC" id="6.1.1.7" evidence="2"/>
<dbReference type="SUPFAM" id="SSF55681">
    <property type="entry name" value="Class II aaRS and biotin synthetases"/>
    <property type="match status" value="1"/>
</dbReference>
<dbReference type="PANTHER" id="PTHR11777">
    <property type="entry name" value="ALANYL-TRNA SYNTHETASE"/>
    <property type="match status" value="1"/>
</dbReference>
<evidence type="ECO:0000256" key="15">
    <source>
        <dbReference type="HAMAP-Rule" id="MF_03133"/>
    </source>
</evidence>
<dbReference type="CDD" id="cd00673">
    <property type="entry name" value="AlaRS_core"/>
    <property type="match status" value="1"/>
</dbReference>
<comment type="similarity">
    <text evidence="1">Belongs to the class-II aminoacyl-tRNA synthetase family. Alax-L subfamily.</text>
</comment>
<evidence type="ECO:0000256" key="13">
    <source>
        <dbReference type="ARBA" id="ARBA00032577"/>
    </source>
</evidence>